<dbReference type="Proteomes" id="UP000218979">
    <property type="component" value="Unassembled WGS sequence"/>
</dbReference>
<evidence type="ECO:0000313" key="20">
    <source>
        <dbReference type="Proteomes" id="UP000185655"/>
    </source>
</evidence>
<evidence type="ECO:0000256" key="16">
    <source>
        <dbReference type="SAM" id="Phobius"/>
    </source>
</evidence>
<evidence type="ECO:0000256" key="1">
    <source>
        <dbReference type="ARBA" id="ARBA00004236"/>
    </source>
</evidence>
<accession>A0A1K2H350</accession>
<dbReference type="Gene3D" id="3.90.550.10">
    <property type="entry name" value="Spore Coat Polysaccharide Biosynthesis Protein SpsA, Chain A"/>
    <property type="match status" value="1"/>
</dbReference>
<dbReference type="OrthoDB" id="9766971at2"/>
<feature type="transmembrane region" description="Helical" evidence="16">
    <location>
        <begin position="337"/>
        <end position="357"/>
    </location>
</feature>
<comment type="similarity">
    <text evidence="3">Belongs to the NodC/HAS family.</text>
</comment>
<name>A0A1K2H350_9LACT</name>
<evidence type="ECO:0000256" key="8">
    <source>
        <dbReference type="ARBA" id="ARBA00022903"/>
    </source>
</evidence>
<dbReference type="SUPFAM" id="SSF53448">
    <property type="entry name" value="Nucleotide-diphospho-sugar transferases"/>
    <property type="match status" value="1"/>
</dbReference>
<dbReference type="EMBL" id="JXJT01000021">
    <property type="protein sequence ID" value="PCS01794.1"/>
    <property type="molecule type" value="Genomic_DNA"/>
</dbReference>
<evidence type="ECO:0000313" key="19">
    <source>
        <dbReference type="EMBL" id="SFZ70055.1"/>
    </source>
</evidence>
<dbReference type="EC" id="2.4.1.212" evidence="4"/>
<feature type="transmembrane region" description="Helical" evidence="16">
    <location>
        <begin position="6"/>
        <end position="27"/>
    </location>
</feature>
<feature type="transmembrane region" description="Helical" evidence="16">
    <location>
        <begin position="364"/>
        <end position="387"/>
    </location>
</feature>
<evidence type="ECO:0000256" key="3">
    <source>
        <dbReference type="ARBA" id="ARBA00006782"/>
    </source>
</evidence>
<dbReference type="GO" id="GO:0005886">
    <property type="term" value="C:plasma membrane"/>
    <property type="evidence" value="ECO:0007669"/>
    <property type="project" value="UniProtKB-SubCell"/>
</dbReference>
<dbReference type="GO" id="GO:0085029">
    <property type="term" value="P:extracellular matrix assembly"/>
    <property type="evidence" value="ECO:0007669"/>
    <property type="project" value="TreeGrafter"/>
</dbReference>
<dbReference type="GO" id="GO:0030213">
    <property type="term" value="P:hyaluronan biosynthetic process"/>
    <property type="evidence" value="ECO:0007669"/>
    <property type="project" value="TreeGrafter"/>
</dbReference>
<dbReference type="GO" id="GO:0050501">
    <property type="term" value="F:hyaluronan synthase activity"/>
    <property type="evidence" value="ECO:0007669"/>
    <property type="project" value="UniProtKB-EC"/>
</dbReference>
<evidence type="ECO:0000256" key="12">
    <source>
        <dbReference type="ARBA" id="ARBA00042148"/>
    </source>
</evidence>
<dbReference type="AlphaFoldDB" id="A0A1K2H350"/>
<evidence type="ECO:0000256" key="5">
    <source>
        <dbReference type="ARBA" id="ARBA00022475"/>
    </source>
</evidence>
<feature type="domain" description="Glycosyltransferase 2-like" evidence="17">
    <location>
        <begin position="51"/>
        <end position="222"/>
    </location>
</feature>
<keyword evidence="5" id="KW-1003">Cell membrane</keyword>
<protein>
    <recommendedName>
        <fullName evidence="11">Hyaluronan synthase</fullName>
        <ecNumber evidence="4">2.4.1.212</ecNumber>
    </recommendedName>
    <alternativeName>
        <fullName evidence="13">Hyaluronate synthase</fullName>
    </alternativeName>
    <alternativeName>
        <fullName evidence="12">Hyaluronic acid synthase</fullName>
    </alternativeName>
</protein>
<evidence type="ECO:0000256" key="6">
    <source>
        <dbReference type="ARBA" id="ARBA00022676"/>
    </source>
</evidence>
<dbReference type="PANTHER" id="PTHR22913">
    <property type="entry name" value="HYALURONAN SYNTHASE"/>
    <property type="match status" value="1"/>
</dbReference>
<evidence type="ECO:0000256" key="13">
    <source>
        <dbReference type="ARBA" id="ARBA00043237"/>
    </source>
</evidence>
<comment type="subcellular location">
    <subcellularLocation>
        <location evidence="1">Cell membrane</location>
    </subcellularLocation>
</comment>
<keyword evidence="9 16" id="KW-0472">Membrane</keyword>
<dbReference type="Pfam" id="PF00535">
    <property type="entry name" value="Glycos_transf_2"/>
    <property type="match status" value="1"/>
</dbReference>
<reference evidence="19 20" key="2">
    <citation type="submission" date="2016-11" db="EMBL/GenBank/DDBJ databases">
        <authorList>
            <person name="Jaros S."/>
            <person name="Januszkiewicz K."/>
            <person name="Wedrychowicz H."/>
        </authorList>
    </citation>
    <scope>NUCLEOTIDE SEQUENCE [LARGE SCALE GENOMIC DNA]</scope>
    <source>
        <strain evidence="19 20">DSM 22330</strain>
    </source>
</reference>
<dbReference type="EMBL" id="FPKS01000001">
    <property type="protein sequence ID" value="SFZ70055.1"/>
    <property type="molecule type" value="Genomic_DNA"/>
</dbReference>
<dbReference type="PANTHER" id="PTHR22913:SF12">
    <property type="entry name" value="MANNURONAN SYNTHASE"/>
    <property type="match status" value="1"/>
</dbReference>
<proteinExistence type="inferred from homology"/>
<evidence type="ECO:0000256" key="14">
    <source>
        <dbReference type="ARBA" id="ARBA00047709"/>
    </source>
</evidence>
<dbReference type="InterPro" id="IPR001173">
    <property type="entry name" value="Glyco_trans_2-like"/>
</dbReference>
<sequence length="397" mass="46317">MLKFLSIFLLVYGVLAISHIVFQIVLCHSDHRKQNKKAFKDFHSQYQASVSVIVPAYNEVPQILKNCIDSIVAQKIANLEVIVVDDGSKNREELIEKVYDTYQSNQNVKILLPEKNRGKRHCQKLGFDIAKGDIIVTVDSDTLLHDEDAVEKLIQRFANKKVGAVTGDVRVENKNKNILTRLITYRYWSAFHQERAAQSRFHVVMCCSGPFSAYRKEIIEKVKEKYITQYFLGENCTYGDDRHLTNLVLESGYEVAFQSDSQVYTFVPETIGGYIKQQVRWNKSFYREMLWTIKFAHQHHFYMFYDLVMQFVLPFMLVVSLIAMMIQTVIYQDVGHLYQYLIVLVLIAIVRSLYGIYRTKDFGFLLFVIYGFMHVLLLLPVRFYALLTLKSTKWGTR</sequence>
<keyword evidence="16" id="KW-1133">Transmembrane helix</keyword>
<keyword evidence="8" id="KW-0972">Capsule biogenesis/degradation</keyword>
<keyword evidence="21" id="KW-1185">Reference proteome</keyword>
<comment type="function">
    <text evidence="10">Glycosaminoglycan synthesis. The hyaluronic acid capsule is involved in the pathogenicity of group A Streptococci; it may be the major virulence determinant.</text>
</comment>
<evidence type="ECO:0000256" key="11">
    <source>
        <dbReference type="ARBA" id="ARBA00040508"/>
    </source>
</evidence>
<evidence type="ECO:0000256" key="7">
    <source>
        <dbReference type="ARBA" id="ARBA00022679"/>
    </source>
</evidence>
<evidence type="ECO:0000313" key="21">
    <source>
        <dbReference type="Proteomes" id="UP000218979"/>
    </source>
</evidence>
<keyword evidence="16" id="KW-0812">Transmembrane</keyword>
<evidence type="ECO:0000259" key="17">
    <source>
        <dbReference type="Pfam" id="PF00535"/>
    </source>
</evidence>
<comment type="pathway">
    <text evidence="2">Glycan biosynthesis; hyaluronan biosynthesis.</text>
</comment>
<dbReference type="STRING" id="1122154.SAMN02746068_00040"/>
<keyword evidence="6" id="KW-0328">Glycosyltransferase</keyword>
<evidence type="ECO:0000256" key="4">
    <source>
        <dbReference type="ARBA" id="ARBA00012207"/>
    </source>
</evidence>
<evidence type="ECO:0000256" key="10">
    <source>
        <dbReference type="ARBA" id="ARBA00037408"/>
    </source>
</evidence>
<organism evidence="19 20">
    <name type="scientific">Pseudolactococcus chungangensis CAU 28 = DSM 22330</name>
    <dbReference type="NCBI Taxonomy" id="1122154"/>
    <lineage>
        <taxon>Bacteria</taxon>
        <taxon>Bacillati</taxon>
        <taxon>Bacillota</taxon>
        <taxon>Bacilli</taxon>
        <taxon>Lactobacillales</taxon>
        <taxon>Streptococcaceae</taxon>
        <taxon>Pseudolactococcus</taxon>
    </lineage>
</organism>
<comment type="catalytic activity">
    <reaction evidence="15">
        <text>N-acetyl-beta-D-glucosaminyl-(1-&gt;4)-[hyaluronan](n) + UDP-alpha-D-glucuronate = [hyaluronan](n+1) + UDP + H(+)</text>
        <dbReference type="Rhea" id="RHEA:12528"/>
        <dbReference type="Rhea" id="RHEA-COMP:12585"/>
        <dbReference type="Rhea" id="RHEA-COMP:12587"/>
        <dbReference type="ChEBI" id="CHEBI:15378"/>
        <dbReference type="ChEBI" id="CHEBI:58052"/>
        <dbReference type="ChEBI" id="CHEBI:58223"/>
        <dbReference type="ChEBI" id="CHEBI:132153"/>
        <dbReference type="ChEBI" id="CHEBI:132154"/>
        <dbReference type="EC" id="2.4.1.212"/>
    </reaction>
</comment>
<reference evidence="18 21" key="1">
    <citation type="submission" date="2014-12" db="EMBL/GenBank/DDBJ databases">
        <title>Draft genome sequences of 10 type strains of Lactococcus.</title>
        <authorList>
            <person name="Sun Z."/>
            <person name="Zhong Z."/>
            <person name="Liu W."/>
            <person name="Zhang W."/>
            <person name="Zhang H."/>
        </authorList>
    </citation>
    <scope>NUCLEOTIDE SEQUENCE [LARGE SCALE GENOMIC DNA]</scope>
    <source>
        <strain evidence="18 21">DSM 22330</strain>
    </source>
</reference>
<comment type="catalytic activity">
    <reaction evidence="14">
        <text>[hyaluronan](n) + UDP-N-acetyl-alpha-D-glucosamine = N-acetyl-beta-D-glucosaminyl-(1-&gt;4)-[hyaluronan](n) + UDP + H(+)</text>
        <dbReference type="Rhea" id="RHEA:20465"/>
        <dbReference type="Rhea" id="RHEA-COMP:12583"/>
        <dbReference type="Rhea" id="RHEA-COMP:12585"/>
        <dbReference type="ChEBI" id="CHEBI:15378"/>
        <dbReference type="ChEBI" id="CHEBI:57705"/>
        <dbReference type="ChEBI" id="CHEBI:58223"/>
        <dbReference type="ChEBI" id="CHEBI:132153"/>
        <dbReference type="ChEBI" id="CHEBI:132154"/>
        <dbReference type="EC" id="2.4.1.212"/>
    </reaction>
</comment>
<dbReference type="InterPro" id="IPR029044">
    <property type="entry name" value="Nucleotide-diphossugar_trans"/>
</dbReference>
<gene>
    <name evidence="18" type="ORF">RR45_GL001024</name>
    <name evidence="19" type="ORF">SAMN02746068_00040</name>
</gene>
<evidence type="ECO:0000256" key="15">
    <source>
        <dbReference type="ARBA" id="ARBA00048168"/>
    </source>
</evidence>
<dbReference type="Proteomes" id="UP000185655">
    <property type="component" value="Unassembled WGS sequence"/>
</dbReference>
<evidence type="ECO:0000256" key="9">
    <source>
        <dbReference type="ARBA" id="ARBA00023136"/>
    </source>
</evidence>
<evidence type="ECO:0000313" key="18">
    <source>
        <dbReference type="EMBL" id="PCS01794.1"/>
    </source>
</evidence>
<feature type="transmembrane region" description="Helical" evidence="16">
    <location>
        <begin position="311"/>
        <end position="331"/>
    </location>
</feature>
<dbReference type="RefSeq" id="WP_031365769.1">
    <property type="nucleotide sequence ID" value="NZ_FPKS01000001.1"/>
</dbReference>
<evidence type="ECO:0000256" key="2">
    <source>
        <dbReference type="ARBA" id="ARBA00004698"/>
    </source>
</evidence>
<keyword evidence="7 18" id="KW-0808">Transferase</keyword>